<dbReference type="Pfam" id="PF13772">
    <property type="entry name" value="AIG2_2"/>
    <property type="match status" value="1"/>
</dbReference>
<name>A0ABN1GH58_9BACI</name>
<dbReference type="RefSeq" id="WP_343815101.1">
    <property type="nucleotide sequence ID" value="NZ_BAAADS010000025.1"/>
</dbReference>
<dbReference type="InterPro" id="IPR017939">
    <property type="entry name" value="G-Glutamylcylcotransferase"/>
</dbReference>
<dbReference type="SUPFAM" id="SSF110857">
    <property type="entry name" value="Gamma-glutamyl cyclotransferase-like"/>
    <property type="match status" value="2"/>
</dbReference>
<evidence type="ECO:0000313" key="4">
    <source>
        <dbReference type="Proteomes" id="UP001500866"/>
    </source>
</evidence>
<dbReference type="EMBL" id="BAAADS010000025">
    <property type="protein sequence ID" value="GAA0611462.1"/>
    <property type="molecule type" value="Genomic_DNA"/>
</dbReference>
<evidence type="ECO:0000313" key="3">
    <source>
        <dbReference type="EMBL" id="GAA0611462.1"/>
    </source>
</evidence>
<dbReference type="PANTHER" id="PTHR12935:SF0">
    <property type="entry name" value="GAMMA-GLUTAMYLCYCLOTRANSFERASE"/>
    <property type="match status" value="1"/>
</dbReference>
<dbReference type="CDD" id="cd06661">
    <property type="entry name" value="GGCT_like"/>
    <property type="match status" value="2"/>
</dbReference>
<dbReference type="InterPro" id="IPR013024">
    <property type="entry name" value="GGCT-like"/>
</dbReference>
<dbReference type="Gene3D" id="3.10.490.10">
    <property type="entry name" value="Gamma-glutamyl cyclotransferase-like"/>
    <property type="match status" value="2"/>
</dbReference>
<comment type="caution">
    <text evidence="3">The sequence shown here is derived from an EMBL/GenBank/DDBJ whole genome shotgun (WGS) entry which is preliminary data.</text>
</comment>
<dbReference type="PANTHER" id="PTHR12935">
    <property type="entry name" value="GAMMA-GLUTAMYLCYCLOTRANSFERASE"/>
    <property type="match status" value="1"/>
</dbReference>
<dbReference type="InterPro" id="IPR036568">
    <property type="entry name" value="GGCT-like_sf"/>
</dbReference>
<proteinExistence type="predicted"/>
<accession>A0ABN1GH58</accession>
<reference evidence="3 4" key="1">
    <citation type="journal article" date="2019" name="Int. J. Syst. Evol. Microbiol.">
        <title>The Global Catalogue of Microorganisms (GCM) 10K type strain sequencing project: providing services to taxonomists for standard genome sequencing and annotation.</title>
        <authorList>
            <consortium name="The Broad Institute Genomics Platform"/>
            <consortium name="The Broad Institute Genome Sequencing Center for Infectious Disease"/>
            <person name="Wu L."/>
            <person name="Ma J."/>
        </authorList>
    </citation>
    <scope>NUCLEOTIDE SEQUENCE [LARGE SCALE GENOMIC DNA]</scope>
    <source>
        <strain evidence="3 4">JCM 15395</strain>
    </source>
</reference>
<feature type="domain" description="Gamma-glutamylcyclotransferase AIG2-like" evidence="2">
    <location>
        <begin position="4"/>
        <end position="123"/>
    </location>
</feature>
<keyword evidence="1" id="KW-0456">Lyase</keyword>
<dbReference type="Proteomes" id="UP001500866">
    <property type="component" value="Unassembled WGS sequence"/>
</dbReference>
<gene>
    <name evidence="3" type="ORF">GCM10009001_30870</name>
</gene>
<evidence type="ECO:0000256" key="1">
    <source>
        <dbReference type="ARBA" id="ARBA00023239"/>
    </source>
</evidence>
<keyword evidence="4" id="KW-1185">Reference proteome</keyword>
<dbReference type="Pfam" id="PF06094">
    <property type="entry name" value="GGACT"/>
    <property type="match status" value="1"/>
</dbReference>
<protein>
    <submittedName>
        <fullName evidence="3">Gamma-glutamylcyclotransferase</fullName>
    </submittedName>
</protein>
<dbReference type="InterPro" id="IPR009288">
    <property type="entry name" value="AIG2-like_dom"/>
</dbReference>
<organism evidence="3 4">
    <name type="scientific">Virgibacillus siamensis</name>
    <dbReference type="NCBI Taxonomy" id="480071"/>
    <lineage>
        <taxon>Bacteria</taxon>
        <taxon>Bacillati</taxon>
        <taxon>Bacillota</taxon>
        <taxon>Bacilli</taxon>
        <taxon>Bacillales</taxon>
        <taxon>Bacillaceae</taxon>
        <taxon>Virgibacillus</taxon>
    </lineage>
</organism>
<sequence length="282" mass="31881">MTNVFVYGTLRMGGRNHDYLEGAACIYSQCRVRGKLFDTDKDYPVMQLNDSSCVFGELYNVTDSQMKIIDALEGFEDGRSDNLYNKVTTSVWNESGEECLAIVYTAAQSMNYSTCEISSGDWCVYQYIKQGHLLYFAYGSCLDDERFRSAGADHFFTEVFGSGVLNGFEFRFSVKTDDGGKADIVENKSESVEGKVYKIPSEALAYLYKREGVDNRIYRPAIVPVNVTSELYQVLTFIGIDKTDETAPSSLYATEIMRGGKEWFSSSYRKKIKRKLDGFQNS</sequence>
<evidence type="ECO:0000259" key="2">
    <source>
        <dbReference type="Pfam" id="PF06094"/>
    </source>
</evidence>